<dbReference type="InterPro" id="IPR023149">
    <property type="entry name" value="Trans_acon_MeTrfase_C"/>
</dbReference>
<dbReference type="GO" id="GO:0030798">
    <property type="term" value="F:trans-aconitate 2-methyltransferase activity"/>
    <property type="evidence" value="ECO:0007669"/>
    <property type="project" value="InterPro"/>
</dbReference>
<evidence type="ECO:0000313" key="2">
    <source>
        <dbReference type="Proteomes" id="UP000285430"/>
    </source>
</evidence>
<dbReference type="AlphaFoldDB" id="A0A3R6YQT7"/>
<dbReference type="Gene3D" id="3.40.50.150">
    <property type="entry name" value="Vaccinia Virus protein VP39"/>
    <property type="match status" value="1"/>
</dbReference>
<dbReference type="CDD" id="cd02440">
    <property type="entry name" value="AdoMet_MTases"/>
    <property type="match status" value="1"/>
</dbReference>
<dbReference type="EMBL" id="QUTH01003105">
    <property type="protein sequence ID" value="RHZ21744.1"/>
    <property type="molecule type" value="Genomic_DNA"/>
</dbReference>
<comment type="caution">
    <text evidence="1">The sequence shown here is derived from an EMBL/GenBank/DDBJ whole genome shotgun (WGS) entry which is preliminary data.</text>
</comment>
<dbReference type="PANTHER" id="PTHR43861:SF1">
    <property type="entry name" value="TRANS-ACONITATE 2-METHYLTRANSFERASE"/>
    <property type="match status" value="1"/>
</dbReference>
<dbReference type="SUPFAM" id="SSF53335">
    <property type="entry name" value="S-adenosyl-L-methionine-dependent methyltransferases"/>
    <property type="match status" value="1"/>
</dbReference>
<evidence type="ECO:0008006" key="3">
    <source>
        <dbReference type="Google" id="ProtNLM"/>
    </source>
</evidence>
<organism evidence="1 2">
    <name type="scientific">Aphanomyces astaci</name>
    <name type="common">Crayfish plague agent</name>
    <dbReference type="NCBI Taxonomy" id="112090"/>
    <lineage>
        <taxon>Eukaryota</taxon>
        <taxon>Sar</taxon>
        <taxon>Stramenopiles</taxon>
        <taxon>Oomycota</taxon>
        <taxon>Saprolegniomycetes</taxon>
        <taxon>Saprolegniales</taxon>
        <taxon>Verrucalvaceae</taxon>
        <taxon>Aphanomyces</taxon>
    </lineage>
</organism>
<dbReference type="PANTHER" id="PTHR43861">
    <property type="entry name" value="TRANS-ACONITATE 2-METHYLTRANSFERASE-RELATED"/>
    <property type="match status" value="1"/>
</dbReference>
<dbReference type="Proteomes" id="UP000285430">
    <property type="component" value="Unassembled WGS sequence"/>
</dbReference>
<gene>
    <name evidence="1" type="ORF">DYB37_011973</name>
</gene>
<evidence type="ECO:0000313" key="1">
    <source>
        <dbReference type="EMBL" id="RHZ21744.1"/>
    </source>
</evidence>
<dbReference type="VEuPathDB" id="FungiDB:H257_16707"/>
<dbReference type="InterPro" id="IPR029063">
    <property type="entry name" value="SAM-dependent_MTases_sf"/>
</dbReference>
<name>A0A3R6YQT7_APHAT</name>
<accession>A0A3R6YQT7</accession>
<proteinExistence type="predicted"/>
<sequence>MASSTAPRVLRSWKPSHYMKFGSQRLRPALDLLQLVHDLPSAANVVDLGCGPGNITPFIRFVAILSPCLERIQYVHGNFESFRSDIPVDVIYSNAALHWVSYNVHETLLPRLFNTLATTFPTVHLLARGLSAILYTTSYMNTMTSLLQQGGALAFQMPDTRQQPSHVLMAEAANQLSLDVSNVRWVTTDVNADAYYKLLRPLTRDIHLWSTEYVYQLEAQDNNIHPVVDYVSSTGLAPYVDALTPAQRPAFMDTYQELIAKAYPVQEDGRVLLPYKRFFCVAVQS</sequence>
<reference evidence="1 2" key="1">
    <citation type="submission" date="2018-08" db="EMBL/GenBank/DDBJ databases">
        <title>Aphanomyces genome sequencing and annotation.</title>
        <authorList>
            <person name="Minardi D."/>
            <person name="Oidtmann B."/>
            <person name="Van Der Giezen M."/>
            <person name="Studholme D.J."/>
        </authorList>
    </citation>
    <scope>NUCLEOTIDE SEQUENCE [LARGE SCALE GENOMIC DNA]</scope>
    <source>
        <strain evidence="1 2">Da</strain>
    </source>
</reference>
<dbReference type="Gene3D" id="1.10.150.290">
    <property type="entry name" value="S-adenosyl-L-methionine-dependent methyltransferases"/>
    <property type="match status" value="1"/>
</dbReference>
<protein>
    <recommendedName>
        <fullName evidence="3">Methyltransferase domain-containing protein</fullName>
    </recommendedName>
</protein>